<keyword evidence="4" id="KW-1185">Reference proteome</keyword>
<dbReference type="Gene3D" id="3.30.420.40">
    <property type="match status" value="1"/>
</dbReference>
<reference evidence="3 4" key="1">
    <citation type="journal article" date="2018" name="Science">
        <title>The opium poppy genome and morphinan production.</title>
        <authorList>
            <person name="Guo L."/>
            <person name="Winzer T."/>
            <person name="Yang X."/>
            <person name="Li Y."/>
            <person name="Ning Z."/>
            <person name="He Z."/>
            <person name="Teodor R."/>
            <person name="Lu Y."/>
            <person name="Bowser T.A."/>
            <person name="Graham I.A."/>
            <person name="Ye K."/>
        </authorList>
    </citation>
    <scope>NUCLEOTIDE SEQUENCE [LARGE SCALE GENOMIC DNA]</scope>
    <source>
        <strain evidence="4">cv. HN1</strain>
        <tissue evidence="3">Leaves</tissue>
    </source>
</reference>
<evidence type="ECO:0000256" key="2">
    <source>
        <dbReference type="ARBA" id="ARBA00022840"/>
    </source>
</evidence>
<dbReference type="GO" id="GO:0140662">
    <property type="term" value="F:ATP-dependent protein folding chaperone"/>
    <property type="evidence" value="ECO:0007669"/>
    <property type="project" value="InterPro"/>
</dbReference>
<dbReference type="FunFam" id="3.30.420.40:FF:000542">
    <property type="entry name" value="Heat shock cognate 71 kDa protein"/>
    <property type="match status" value="1"/>
</dbReference>
<evidence type="ECO:0000313" key="3">
    <source>
        <dbReference type="EMBL" id="RZC47996.1"/>
    </source>
</evidence>
<dbReference type="Proteomes" id="UP000316621">
    <property type="component" value="Chromosome 1"/>
</dbReference>
<dbReference type="PROSITE" id="PS00297">
    <property type="entry name" value="HSP70_1"/>
    <property type="match status" value="1"/>
</dbReference>
<dbReference type="SUPFAM" id="SSF53067">
    <property type="entry name" value="Actin-like ATPase domain"/>
    <property type="match status" value="1"/>
</dbReference>
<sequence>MASSSSPSKQLRSSSQQLGDMAFKGVDMAGRGAAIGIDLGTTYSCVGVWQHDRVEIIANDQGNRTTPSYVGFTDTERLIGDAAKNQASVNPINTVFVFVPPNEASIVRAAAGWALYSNFIGLLLPAGMGVFQHLSNRWYYWIEIGPERCIKYSRRFGRHGTTRTKPHTLESYIYTVEMGAPTRARKKRVIFLRKLKIAQKWWMWWKRMLRMVQQ</sequence>
<protein>
    <submittedName>
        <fullName evidence="3">Uncharacterized protein</fullName>
    </submittedName>
</protein>
<dbReference type="STRING" id="3469.A0A4Y7IIT6"/>
<gene>
    <name evidence="3" type="ORF">C5167_040948</name>
</gene>
<dbReference type="PRINTS" id="PR00301">
    <property type="entry name" value="HEATSHOCK70"/>
</dbReference>
<dbReference type="PANTHER" id="PTHR19375">
    <property type="entry name" value="HEAT SHOCK PROTEIN 70KDA"/>
    <property type="match status" value="1"/>
</dbReference>
<dbReference type="GO" id="GO:0005524">
    <property type="term" value="F:ATP binding"/>
    <property type="evidence" value="ECO:0007669"/>
    <property type="project" value="UniProtKB-KW"/>
</dbReference>
<dbReference type="InterPro" id="IPR018181">
    <property type="entry name" value="Heat_shock_70_CS"/>
</dbReference>
<dbReference type="InterPro" id="IPR043129">
    <property type="entry name" value="ATPase_NBD"/>
</dbReference>
<keyword evidence="2" id="KW-0067">ATP-binding</keyword>
<accession>A0A4Y7IIT6</accession>
<evidence type="ECO:0000256" key="1">
    <source>
        <dbReference type="ARBA" id="ARBA00022741"/>
    </source>
</evidence>
<evidence type="ECO:0000313" key="4">
    <source>
        <dbReference type="Proteomes" id="UP000316621"/>
    </source>
</evidence>
<proteinExistence type="predicted"/>
<dbReference type="AlphaFoldDB" id="A0A4Y7IIT6"/>
<keyword evidence="1" id="KW-0547">Nucleotide-binding</keyword>
<dbReference type="InterPro" id="IPR013126">
    <property type="entry name" value="Hsp_70_fam"/>
</dbReference>
<dbReference type="Gramene" id="RZC47996">
    <property type="protein sequence ID" value="RZC47996"/>
    <property type="gene ID" value="C5167_040948"/>
</dbReference>
<dbReference type="EMBL" id="CM010715">
    <property type="protein sequence ID" value="RZC47996.1"/>
    <property type="molecule type" value="Genomic_DNA"/>
</dbReference>
<dbReference type="Pfam" id="PF00012">
    <property type="entry name" value="HSP70"/>
    <property type="match status" value="1"/>
</dbReference>
<organism evidence="3 4">
    <name type="scientific">Papaver somniferum</name>
    <name type="common">Opium poppy</name>
    <dbReference type="NCBI Taxonomy" id="3469"/>
    <lineage>
        <taxon>Eukaryota</taxon>
        <taxon>Viridiplantae</taxon>
        <taxon>Streptophyta</taxon>
        <taxon>Embryophyta</taxon>
        <taxon>Tracheophyta</taxon>
        <taxon>Spermatophyta</taxon>
        <taxon>Magnoliopsida</taxon>
        <taxon>Ranunculales</taxon>
        <taxon>Papaveraceae</taxon>
        <taxon>Papaveroideae</taxon>
        <taxon>Papaver</taxon>
    </lineage>
</organism>
<name>A0A4Y7IIT6_PAPSO</name>